<dbReference type="Pfam" id="PF01370">
    <property type="entry name" value="Epimerase"/>
    <property type="match status" value="1"/>
</dbReference>
<name>A0A5J4J1T7_9FLAO</name>
<dbReference type="RefSeq" id="WP_151674205.1">
    <property type="nucleotide sequence ID" value="NZ_BKCG01000004.1"/>
</dbReference>
<evidence type="ECO:0000256" key="1">
    <source>
        <dbReference type="ARBA" id="ARBA00009353"/>
    </source>
</evidence>
<dbReference type="OrthoDB" id="9801773at2"/>
<evidence type="ECO:0000313" key="5">
    <source>
        <dbReference type="Proteomes" id="UP000326509"/>
    </source>
</evidence>
<dbReference type="InterPro" id="IPR013549">
    <property type="entry name" value="DUF1731"/>
</dbReference>
<proteinExistence type="inferred from homology"/>
<feature type="domain" description="DUF1731" evidence="3">
    <location>
        <begin position="253"/>
        <end position="299"/>
    </location>
</feature>
<sequence length="302" mass="33526">MKVLITGATGLIGTQITKLLLEQGIHVNYLTTREEKIKHEHNHKGFLWSPKKGEIDVACFENVGSVINLVGASISERWTKSYKKIILESRTETANLLYTTLQRIDHNVRHFISASGISIYPNDETHLYTEESTEVDKGFLGEVVVAWEAAADQFATLGIDVAKVRTGVVFAKKEGAFPELLKPVRLGVPAPLGSGKQWISWIHIDDIAAVYVYVLNKSLVGVYNAVAPTAVNNKKLTRLLANTLNVPMFLPNVPGFMLKLVLGEMAVLVLEGQLVSSQKLEKHGFIFRYYNAENAVKNLLKK</sequence>
<dbReference type="NCBIfam" id="TIGR01777">
    <property type="entry name" value="yfcH"/>
    <property type="match status" value="1"/>
</dbReference>
<evidence type="ECO:0000259" key="2">
    <source>
        <dbReference type="Pfam" id="PF01370"/>
    </source>
</evidence>
<dbReference type="InterPro" id="IPR001509">
    <property type="entry name" value="Epimerase_deHydtase"/>
</dbReference>
<evidence type="ECO:0000259" key="3">
    <source>
        <dbReference type="Pfam" id="PF08338"/>
    </source>
</evidence>
<evidence type="ECO:0000313" key="4">
    <source>
        <dbReference type="EMBL" id="GER59751.1"/>
    </source>
</evidence>
<dbReference type="Gene3D" id="3.40.50.720">
    <property type="entry name" value="NAD(P)-binding Rossmann-like Domain"/>
    <property type="match status" value="1"/>
</dbReference>
<comment type="similarity">
    <text evidence="1">Belongs to the NAD(P)-dependent epimerase/dehydratase family. SDR39U1 subfamily.</text>
</comment>
<feature type="domain" description="NAD-dependent epimerase/dehydratase" evidence="2">
    <location>
        <begin position="3"/>
        <end position="217"/>
    </location>
</feature>
<dbReference type="EMBL" id="BKCG01000004">
    <property type="protein sequence ID" value="GER59751.1"/>
    <property type="molecule type" value="Genomic_DNA"/>
</dbReference>
<gene>
    <name evidence="4" type="ORF">ULMA_18590</name>
</gene>
<accession>A0A5J4J1T7</accession>
<dbReference type="SUPFAM" id="SSF51735">
    <property type="entry name" value="NAD(P)-binding Rossmann-fold domains"/>
    <property type="match status" value="1"/>
</dbReference>
<keyword evidence="5" id="KW-1185">Reference proteome</keyword>
<dbReference type="PANTHER" id="PTHR11092">
    <property type="entry name" value="SUGAR NUCLEOTIDE EPIMERASE RELATED"/>
    <property type="match status" value="1"/>
</dbReference>
<dbReference type="AlphaFoldDB" id="A0A5J4J1T7"/>
<dbReference type="Pfam" id="PF08338">
    <property type="entry name" value="DUF1731"/>
    <property type="match status" value="1"/>
</dbReference>
<organism evidence="4 5">
    <name type="scientific">Patiriisocius marinus</name>
    <dbReference type="NCBI Taxonomy" id="1397112"/>
    <lineage>
        <taxon>Bacteria</taxon>
        <taxon>Pseudomonadati</taxon>
        <taxon>Bacteroidota</taxon>
        <taxon>Flavobacteriia</taxon>
        <taxon>Flavobacteriales</taxon>
        <taxon>Flavobacteriaceae</taxon>
        <taxon>Patiriisocius</taxon>
    </lineage>
</organism>
<dbReference type="InterPro" id="IPR036291">
    <property type="entry name" value="NAD(P)-bd_dom_sf"/>
</dbReference>
<dbReference type="InterPro" id="IPR010099">
    <property type="entry name" value="SDR39U1"/>
</dbReference>
<reference evidence="4 5" key="1">
    <citation type="submission" date="2019-08" db="EMBL/GenBank/DDBJ databases">
        <title>Draft genome sequence of Ulvibacter marinus type strain NBRC 109484.</title>
        <authorList>
            <person name="Kawano K."/>
            <person name="Ushijima N."/>
            <person name="Kihara M."/>
            <person name="Itoh H."/>
        </authorList>
    </citation>
    <scope>NUCLEOTIDE SEQUENCE [LARGE SCALE GENOMIC DNA]</scope>
    <source>
        <strain evidence="4 5">NBRC 109484</strain>
    </source>
</reference>
<comment type="caution">
    <text evidence="4">The sequence shown here is derived from an EMBL/GenBank/DDBJ whole genome shotgun (WGS) entry which is preliminary data.</text>
</comment>
<dbReference type="Proteomes" id="UP000326509">
    <property type="component" value="Unassembled WGS sequence"/>
</dbReference>
<protein>
    <submittedName>
        <fullName evidence="4">NAD-dependent epimerase</fullName>
    </submittedName>
</protein>
<dbReference type="PANTHER" id="PTHR11092:SF0">
    <property type="entry name" value="EPIMERASE FAMILY PROTEIN SDR39U1"/>
    <property type="match status" value="1"/>
</dbReference>